<sequence>MMEVTAMLLLLLFAALPAPSHGWGGRLSDAAAAAVKDLLPSYAGDDLSSLCSWADDIKFRYHWSSPLHYINTPDELCSYSYDRDCKDEEGVTGRCVAGAINNYTSQLLTYGKSSESSQCNAPCLGRKHHSDGGGRLLRTQHLIYEYVTDDELLNLQGEWSEQVPSWEECGRNQTACPDMYGL</sequence>
<keyword evidence="4" id="KW-0540">Nuclease</keyword>
<proteinExistence type="inferred from homology"/>
<organism evidence="11 12">
    <name type="scientific">Eleusine coracana subsp. coracana</name>
    <dbReference type="NCBI Taxonomy" id="191504"/>
    <lineage>
        <taxon>Eukaryota</taxon>
        <taxon>Viridiplantae</taxon>
        <taxon>Streptophyta</taxon>
        <taxon>Embryophyta</taxon>
        <taxon>Tracheophyta</taxon>
        <taxon>Spermatophyta</taxon>
        <taxon>Magnoliopsida</taxon>
        <taxon>Liliopsida</taxon>
        <taxon>Poales</taxon>
        <taxon>Poaceae</taxon>
        <taxon>PACMAD clade</taxon>
        <taxon>Chloridoideae</taxon>
        <taxon>Cynodonteae</taxon>
        <taxon>Eleusininae</taxon>
        <taxon>Eleusine</taxon>
    </lineage>
</organism>
<keyword evidence="6" id="KW-0255">Endonuclease</keyword>
<evidence type="ECO:0000256" key="8">
    <source>
        <dbReference type="ARBA" id="ARBA00023157"/>
    </source>
</evidence>
<gene>
    <name evidence="11" type="primary">ga23615</name>
    <name evidence="11" type="ORF">PR202_ga23615</name>
</gene>
<evidence type="ECO:0000256" key="4">
    <source>
        <dbReference type="ARBA" id="ARBA00022722"/>
    </source>
</evidence>
<evidence type="ECO:0000256" key="1">
    <source>
        <dbReference type="ARBA" id="ARBA00000245"/>
    </source>
</evidence>
<comment type="catalytic activity">
    <reaction evidence="1">
        <text>Endonucleolytic cleavage to 5'-phosphomononucleotide and 5'-phosphooligonucleotide end-products.</text>
        <dbReference type="EC" id="3.1.30.1"/>
    </reaction>
</comment>
<dbReference type="GO" id="GO:0003676">
    <property type="term" value="F:nucleic acid binding"/>
    <property type="evidence" value="ECO:0007669"/>
    <property type="project" value="InterPro"/>
</dbReference>
<evidence type="ECO:0000256" key="6">
    <source>
        <dbReference type="ARBA" id="ARBA00022759"/>
    </source>
</evidence>
<keyword evidence="8" id="KW-1015">Disulfide bond</keyword>
<dbReference type="InterPro" id="IPR008947">
    <property type="entry name" value="PLipase_C/P1_nuclease_dom_sf"/>
</dbReference>
<dbReference type="GO" id="GO:0000014">
    <property type="term" value="F:single-stranded DNA endodeoxyribonuclease activity"/>
    <property type="evidence" value="ECO:0007669"/>
    <property type="project" value="UniProtKB-ARBA"/>
</dbReference>
<comment type="caution">
    <text evidence="11">The sequence shown here is derived from an EMBL/GenBank/DDBJ whole genome shotgun (WGS) entry which is preliminary data.</text>
</comment>
<evidence type="ECO:0000256" key="9">
    <source>
        <dbReference type="ARBA" id="ARBA00023180"/>
    </source>
</evidence>
<dbReference type="Pfam" id="PF02265">
    <property type="entry name" value="S1-P1_nuclease"/>
    <property type="match status" value="1"/>
</dbReference>
<dbReference type="GO" id="GO:0006308">
    <property type="term" value="P:DNA catabolic process"/>
    <property type="evidence" value="ECO:0007669"/>
    <property type="project" value="InterPro"/>
</dbReference>
<dbReference type="InterPro" id="IPR003154">
    <property type="entry name" value="S1/P1nuclease"/>
</dbReference>
<evidence type="ECO:0000256" key="7">
    <source>
        <dbReference type="ARBA" id="ARBA00022801"/>
    </source>
</evidence>
<comment type="similarity">
    <text evidence="2">Belongs to the nuclease type I family.</text>
</comment>
<keyword evidence="5" id="KW-0479">Metal-binding</keyword>
<evidence type="ECO:0000256" key="3">
    <source>
        <dbReference type="ARBA" id="ARBA00012562"/>
    </source>
</evidence>
<feature type="signal peptide" evidence="10">
    <location>
        <begin position="1"/>
        <end position="22"/>
    </location>
</feature>
<evidence type="ECO:0000256" key="2">
    <source>
        <dbReference type="ARBA" id="ARBA00009547"/>
    </source>
</evidence>
<keyword evidence="7" id="KW-0378">Hydrolase</keyword>
<evidence type="ECO:0000256" key="5">
    <source>
        <dbReference type="ARBA" id="ARBA00022723"/>
    </source>
</evidence>
<keyword evidence="9" id="KW-0325">Glycoprotein</keyword>
<reference evidence="11" key="2">
    <citation type="submission" date="2021-12" db="EMBL/GenBank/DDBJ databases">
        <title>Resequencing data analysis of finger millet.</title>
        <authorList>
            <person name="Hatakeyama M."/>
            <person name="Aluri S."/>
            <person name="Balachadran M.T."/>
            <person name="Sivarajan S.R."/>
            <person name="Poveda L."/>
            <person name="Shimizu-Inatsugi R."/>
            <person name="Schlapbach R."/>
            <person name="Sreeman S.M."/>
            <person name="Shimizu K.K."/>
        </authorList>
    </citation>
    <scope>NUCLEOTIDE SEQUENCE</scope>
</reference>
<dbReference type="PANTHER" id="PTHR33146:SF27">
    <property type="entry name" value="ENDONUCLEASE 2"/>
    <property type="match status" value="1"/>
</dbReference>
<evidence type="ECO:0000256" key="10">
    <source>
        <dbReference type="SAM" id="SignalP"/>
    </source>
</evidence>
<dbReference type="EMBL" id="BQKI01000012">
    <property type="protein sequence ID" value="GJN05937.1"/>
    <property type="molecule type" value="Genomic_DNA"/>
</dbReference>
<dbReference type="Gene3D" id="1.10.575.10">
    <property type="entry name" value="P1 Nuclease"/>
    <property type="match status" value="1"/>
</dbReference>
<protein>
    <recommendedName>
        <fullName evidence="3">Aspergillus nuclease S1</fullName>
        <ecNumber evidence="3">3.1.30.1</ecNumber>
    </recommendedName>
</protein>
<dbReference type="GO" id="GO:0004521">
    <property type="term" value="F:RNA endonuclease activity"/>
    <property type="evidence" value="ECO:0007669"/>
    <property type="project" value="UniProtKB-ARBA"/>
</dbReference>
<dbReference type="PANTHER" id="PTHR33146">
    <property type="entry name" value="ENDONUCLEASE 4"/>
    <property type="match status" value="1"/>
</dbReference>
<dbReference type="GO" id="GO:0046872">
    <property type="term" value="F:metal ion binding"/>
    <property type="evidence" value="ECO:0007669"/>
    <property type="project" value="UniProtKB-KW"/>
</dbReference>
<evidence type="ECO:0000313" key="11">
    <source>
        <dbReference type="EMBL" id="GJN05937.1"/>
    </source>
</evidence>
<dbReference type="SUPFAM" id="SSF48537">
    <property type="entry name" value="Phospholipase C/P1 nuclease"/>
    <property type="match status" value="1"/>
</dbReference>
<feature type="chain" id="PRO_5043416747" description="Aspergillus nuclease S1" evidence="10">
    <location>
        <begin position="23"/>
        <end position="182"/>
    </location>
</feature>
<dbReference type="AlphaFoldDB" id="A0AAV5D738"/>
<dbReference type="EC" id="3.1.30.1" evidence="3"/>
<accession>A0AAV5D738</accession>
<keyword evidence="10" id="KW-0732">Signal</keyword>
<dbReference type="Proteomes" id="UP001054889">
    <property type="component" value="Unassembled WGS sequence"/>
</dbReference>
<reference evidence="11" key="1">
    <citation type="journal article" date="2018" name="DNA Res.">
        <title>Multiple hybrid de novo genome assembly of finger millet, an orphan allotetraploid crop.</title>
        <authorList>
            <person name="Hatakeyama M."/>
            <person name="Aluri S."/>
            <person name="Balachadran M.T."/>
            <person name="Sivarajan S.R."/>
            <person name="Patrignani A."/>
            <person name="Gruter S."/>
            <person name="Poveda L."/>
            <person name="Shimizu-Inatsugi R."/>
            <person name="Baeten J."/>
            <person name="Francoijs K.J."/>
            <person name="Nataraja K.N."/>
            <person name="Reddy Y.A.N."/>
            <person name="Phadnis S."/>
            <person name="Ravikumar R.L."/>
            <person name="Schlapbach R."/>
            <person name="Sreeman S.M."/>
            <person name="Shimizu K.K."/>
        </authorList>
    </citation>
    <scope>NUCLEOTIDE SEQUENCE</scope>
</reference>
<name>A0AAV5D738_ELECO</name>
<evidence type="ECO:0000313" key="12">
    <source>
        <dbReference type="Proteomes" id="UP001054889"/>
    </source>
</evidence>
<keyword evidence="12" id="KW-1185">Reference proteome</keyword>